<dbReference type="GO" id="GO:0030416">
    <property type="term" value="P:methylamine metabolic process"/>
    <property type="evidence" value="ECO:0007669"/>
    <property type="project" value="InterPro"/>
</dbReference>
<dbReference type="Proteomes" id="UP000308528">
    <property type="component" value="Unassembled WGS sequence"/>
</dbReference>
<gene>
    <name evidence="2" type="ORF">E4021_02445</name>
</gene>
<feature type="transmembrane region" description="Helical" evidence="1">
    <location>
        <begin position="93"/>
        <end position="111"/>
    </location>
</feature>
<dbReference type="GO" id="GO:0016020">
    <property type="term" value="C:membrane"/>
    <property type="evidence" value="ECO:0007669"/>
    <property type="project" value="UniProtKB-SubCell"/>
</dbReference>
<dbReference type="EMBL" id="SRSF01000001">
    <property type="protein sequence ID" value="THH41476.1"/>
    <property type="molecule type" value="Genomic_DNA"/>
</dbReference>
<feature type="transmembrane region" description="Helical" evidence="1">
    <location>
        <begin position="37"/>
        <end position="56"/>
    </location>
</feature>
<dbReference type="AlphaFoldDB" id="A0A4S4NNB6"/>
<organism evidence="2 3">
    <name type="scientific">Neolewinella litorea</name>
    <dbReference type="NCBI Taxonomy" id="2562452"/>
    <lineage>
        <taxon>Bacteria</taxon>
        <taxon>Pseudomonadati</taxon>
        <taxon>Bacteroidota</taxon>
        <taxon>Saprospiria</taxon>
        <taxon>Saprospirales</taxon>
        <taxon>Lewinellaceae</taxon>
        <taxon>Neolewinella</taxon>
    </lineage>
</organism>
<dbReference type="PANTHER" id="PTHR36974:SF1">
    <property type="entry name" value="DOXX FAMILY MEMBRANE PROTEIN"/>
    <property type="match status" value="1"/>
</dbReference>
<feature type="transmembrane region" description="Helical" evidence="1">
    <location>
        <begin position="62"/>
        <end position="81"/>
    </location>
</feature>
<reference evidence="2 3" key="1">
    <citation type="submission" date="2019-04" db="EMBL/GenBank/DDBJ databases">
        <title>Lewinella litorea sp. nov., isolated from a marine sand.</title>
        <authorList>
            <person name="Yoon J.-H."/>
        </authorList>
    </citation>
    <scope>NUCLEOTIDE SEQUENCE [LARGE SCALE GENOMIC DNA]</scope>
    <source>
        <strain evidence="2 3">HSMS-39</strain>
    </source>
</reference>
<name>A0A4S4NNB6_9BACT</name>
<sequence length="116" mass="12701">MTLFAYIFAVVLIAAGVYHFVNPQFYYAIIPSWMPKAAANAAGGVAEVVLGVAMLVPATRTFGLYGAAALMILFLPIHVVDLQRTRPVIGSKAIAFGRLLIQFLLIGWLYWEAQRS</sequence>
<keyword evidence="3" id="KW-1185">Reference proteome</keyword>
<evidence type="ECO:0000313" key="3">
    <source>
        <dbReference type="Proteomes" id="UP000308528"/>
    </source>
</evidence>
<protein>
    <recommendedName>
        <fullName evidence="4">DoxX family protein</fullName>
    </recommendedName>
</protein>
<evidence type="ECO:0000256" key="1">
    <source>
        <dbReference type="SAM" id="Phobius"/>
    </source>
</evidence>
<comment type="caution">
    <text evidence="2">The sequence shown here is derived from an EMBL/GenBank/DDBJ whole genome shotgun (WGS) entry which is preliminary data.</text>
</comment>
<accession>A0A4S4NNB6</accession>
<keyword evidence="1" id="KW-1133">Transmembrane helix</keyword>
<evidence type="ECO:0008006" key="4">
    <source>
        <dbReference type="Google" id="ProtNLM"/>
    </source>
</evidence>
<proteinExistence type="predicted"/>
<feature type="transmembrane region" description="Helical" evidence="1">
    <location>
        <begin position="6"/>
        <end position="30"/>
    </location>
</feature>
<keyword evidence="1" id="KW-0472">Membrane</keyword>
<evidence type="ECO:0000313" key="2">
    <source>
        <dbReference type="EMBL" id="THH41476.1"/>
    </source>
</evidence>
<keyword evidence="1" id="KW-0812">Transmembrane</keyword>
<dbReference type="PANTHER" id="PTHR36974">
    <property type="entry name" value="MEMBRANE PROTEIN-RELATED"/>
    <property type="match status" value="1"/>
</dbReference>
<dbReference type="OrthoDB" id="327939at2"/>
<dbReference type="RefSeq" id="WP_136456319.1">
    <property type="nucleotide sequence ID" value="NZ_SRSF01000001.1"/>
</dbReference>